<evidence type="ECO:0000313" key="2">
    <source>
        <dbReference type="EMBL" id="KAL3285665.1"/>
    </source>
</evidence>
<evidence type="ECO:0000256" key="1">
    <source>
        <dbReference type="SAM" id="Phobius"/>
    </source>
</evidence>
<organism evidence="2 3">
    <name type="scientific">Cryptolaemus montrouzieri</name>
    <dbReference type="NCBI Taxonomy" id="559131"/>
    <lineage>
        <taxon>Eukaryota</taxon>
        <taxon>Metazoa</taxon>
        <taxon>Ecdysozoa</taxon>
        <taxon>Arthropoda</taxon>
        <taxon>Hexapoda</taxon>
        <taxon>Insecta</taxon>
        <taxon>Pterygota</taxon>
        <taxon>Neoptera</taxon>
        <taxon>Endopterygota</taxon>
        <taxon>Coleoptera</taxon>
        <taxon>Polyphaga</taxon>
        <taxon>Cucujiformia</taxon>
        <taxon>Coccinelloidea</taxon>
        <taxon>Coccinellidae</taxon>
        <taxon>Scymninae</taxon>
        <taxon>Scymnini</taxon>
        <taxon>Cryptolaemus</taxon>
    </lineage>
</organism>
<evidence type="ECO:0008006" key="4">
    <source>
        <dbReference type="Google" id="ProtNLM"/>
    </source>
</evidence>
<dbReference type="Proteomes" id="UP001516400">
    <property type="component" value="Unassembled WGS sequence"/>
</dbReference>
<evidence type="ECO:0000313" key="3">
    <source>
        <dbReference type="Proteomes" id="UP001516400"/>
    </source>
</evidence>
<dbReference type="PANTHER" id="PTHR28434:SF1">
    <property type="entry name" value="PROTEIN C3ORF33"/>
    <property type="match status" value="1"/>
</dbReference>
<dbReference type="EMBL" id="JABFTP020000185">
    <property type="protein sequence ID" value="KAL3285665.1"/>
    <property type="molecule type" value="Genomic_DNA"/>
</dbReference>
<comment type="caution">
    <text evidence="2">The sequence shown here is derived from an EMBL/GenBank/DDBJ whole genome shotgun (WGS) entry which is preliminary data.</text>
</comment>
<proteinExistence type="predicted"/>
<keyword evidence="3" id="KW-1185">Reference proteome</keyword>
<keyword evidence="1" id="KW-0472">Membrane</keyword>
<dbReference type="AlphaFoldDB" id="A0ABD2P517"/>
<sequence>MDAVKQIFDQYGAIMDQEIVAVQLGCYSVALIGLTAAIRKVRPFSRFKRPNDIPKRFLEERRELTGCVKRIDPNGALLMVEHKPLISLPVISKGELPVKILGVNISGLGVSWLQTIVVDSEITFIPVKKDTNFVQCEVLLPNKNL</sequence>
<dbReference type="PANTHER" id="PTHR28434">
    <property type="entry name" value="PROTEIN C3ORF33"/>
    <property type="match status" value="1"/>
</dbReference>
<feature type="transmembrane region" description="Helical" evidence="1">
    <location>
        <begin position="20"/>
        <end position="38"/>
    </location>
</feature>
<keyword evidence="1" id="KW-0812">Transmembrane</keyword>
<accession>A0ABD2P517</accession>
<name>A0ABD2P517_9CUCU</name>
<protein>
    <recommendedName>
        <fullName evidence="4">S1 motif domain-containing protein</fullName>
    </recommendedName>
</protein>
<keyword evidence="1" id="KW-1133">Transmembrane helix</keyword>
<gene>
    <name evidence="2" type="ORF">HHI36_000197</name>
</gene>
<dbReference type="InterPro" id="IPR042421">
    <property type="entry name" value="C3orf33-like"/>
</dbReference>
<reference evidence="2 3" key="1">
    <citation type="journal article" date="2021" name="BMC Biol.">
        <title>Horizontally acquired antibacterial genes associated with adaptive radiation of ladybird beetles.</title>
        <authorList>
            <person name="Li H.S."/>
            <person name="Tang X.F."/>
            <person name="Huang Y.H."/>
            <person name="Xu Z.Y."/>
            <person name="Chen M.L."/>
            <person name="Du X.Y."/>
            <person name="Qiu B.Y."/>
            <person name="Chen P.T."/>
            <person name="Zhang W."/>
            <person name="Slipinski A."/>
            <person name="Escalona H.E."/>
            <person name="Waterhouse R.M."/>
            <person name="Zwick A."/>
            <person name="Pang H."/>
        </authorList>
    </citation>
    <scope>NUCLEOTIDE SEQUENCE [LARGE SCALE GENOMIC DNA]</scope>
    <source>
        <strain evidence="2">SYSU2018</strain>
    </source>
</reference>